<evidence type="ECO:0000313" key="11">
    <source>
        <dbReference type="Proteomes" id="UP000298390"/>
    </source>
</evidence>
<feature type="domain" description="Restriction of telomere capping protein 4 C-terminal" evidence="9">
    <location>
        <begin position="924"/>
        <end position="1052"/>
    </location>
</feature>
<dbReference type="Proteomes" id="UP000298390">
    <property type="component" value="Unassembled WGS sequence"/>
</dbReference>
<protein>
    <recommendedName>
        <fullName evidence="5">Restriction of telomere capping protein 4</fullName>
    </recommendedName>
</protein>
<evidence type="ECO:0000313" key="10">
    <source>
        <dbReference type="EMBL" id="TFY52206.1"/>
    </source>
</evidence>
<evidence type="ECO:0000256" key="6">
    <source>
        <dbReference type="ARBA" id="ARBA00022490"/>
    </source>
</evidence>
<evidence type="ECO:0000259" key="9">
    <source>
        <dbReference type="SMART" id="SM01312"/>
    </source>
</evidence>
<comment type="caution">
    <text evidence="10">The sequence shown here is derived from an EMBL/GenBank/DDBJ whole genome shotgun (WGS) entry which is preliminary data.</text>
</comment>
<comment type="similarity">
    <text evidence="4">Belongs to the RTC4 family.</text>
</comment>
<feature type="region of interest" description="Disordered" evidence="8">
    <location>
        <begin position="783"/>
        <end position="806"/>
    </location>
</feature>
<evidence type="ECO:0000256" key="2">
    <source>
        <dbReference type="ARBA" id="ARBA00004123"/>
    </source>
</evidence>
<keyword evidence="6" id="KW-0963">Cytoplasm</keyword>
<dbReference type="EMBL" id="SEKV01001021">
    <property type="protein sequence ID" value="TFY52206.1"/>
    <property type="molecule type" value="Genomic_DNA"/>
</dbReference>
<feature type="region of interest" description="Disordered" evidence="8">
    <location>
        <begin position="707"/>
        <end position="763"/>
    </location>
</feature>
<evidence type="ECO:0000256" key="5">
    <source>
        <dbReference type="ARBA" id="ARBA00015162"/>
    </source>
</evidence>
<evidence type="ECO:0000256" key="7">
    <source>
        <dbReference type="ARBA" id="ARBA00023242"/>
    </source>
</evidence>
<name>A0A4Y9XQ22_9APHY</name>
<gene>
    <name evidence="10" type="ORF">EVJ58_g10144</name>
</gene>
<dbReference type="SMART" id="SM01312">
    <property type="entry name" value="RTC4"/>
    <property type="match status" value="1"/>
</dbReference>
<dbReference type="InterPro" id="IPR028094">
    <property type="entry name" value="RTC4_C"/>
</dbReference>
<dbReference type="PANTHER" id="PTHR41391:SF1">
    <property type="entry name" value="RESTRICTION OF TELOMERE CAPPING PROTEIN 4"/>
    <property type="match status" value="1"/>
</dbReference>
<comment type="function">
    <text evidence="1">May be involved in a process influencing telomere capping.</text>
</comment>
<dbReference type="InterPro" id="IPR039024">
    <property type="entry name" value="RTC4"/>
</dbReference>
<proteinExistence type="inferred from homology"/>
<dbReference type="STRING" id="34475.A0A4Y9XQ22"/>
<evidence type="ECO:0000256" key="3">
    <source>
        <dbReference type="ARBA" id="ARBA00004496"/>
    </source>
</evidence>
<dbReference type="AlphaFoldDB" id="A0A4Y9XQ22"/>
<dbReference type="GO" id="GO:0005634">
    <property type="term" value="C:nucleus"/>
    <property type="evidence" value="ECO:0007669"/>
    <property type="project" value="UniProtKB-SubCell"/>
</dbReference>
<feature type="compositionally biased region" description="Polar residues" evidence="8">
    <location>
        <begin position="548"/>
        <end position="558"/>
    </location>
</feature>
<evidence type="ECO:0000256" key="1">
    <source>
        <dbReference type="ARBA" id="ARBA00002738"/>
    </source>
</evidence>
<reference evidence="10 11" key="1">
    <citation type="submission" date="2019-01" db="EMBL/GenBank/DDBJ databases">
        <title>Genome sequencing of the rare red list fungi Fomitopsis rosea.</title>
        <authorList>
            <person name="Buettner E."/>
            <person name="Kellner H."/>
        </authorList>
    </citation>
    <scope>NUCLEOTIDE SEQUENCE [LARGE SCALE GENOMIC DNA]</scope>
    <source>
        <strain evidence="10 11">DSM 105464</strain>
    </source>
</reference>
<accession>A0A4Y9XQ22</accession>
<dbReference type="GO" id="GO:0005737">
    <property type="term" value="C:cytoplasm"/>
    <property type="evidence" value="ECO:0007669"/>
    <property type="project" value="UniProtKB-SubCell"/>
</dbReference>
<organism evidence="10 11">
    <name type="scientific">Rhodofomes roseus</name>
    <dbReference type="NCBI Taxonomy" id="34475"/>
    <lineage>
        <taxon>Eukaryota</taxon>
        <taxon>Fungi</taxon>
        <taxon>Dikarya</taxon>
        <taxon>Basidiomycota</taxon>
        <taxon>Agaricomycotina</taxon>
        <taxon>Agaricomycetes</taxon>
        <taxon>Polyporales</taxon>
        <taxon>Rhodofomes</taxon>
    </lineage>
</organism>
<sequence length="1156" mass="126774">MSDPPPNDNPQPPSWAALLSHLGSVDLPPTAAAILANRLAALSTGDTTRATRTSTVPIATGSGLLSRPAPTHVQNNVASAPPVVPVVAPVPTSASAAIPASASVSNRTAPTPALATPIVERVGNPPLAIGSNTAPHGGPGVGSTRLTEVPFLPDPQIPFVSKCTKCPAAMGDYRVHSGSAGEYQNRGKIVQTCTNVACSWTTNDATPAYVFKDAEGLLVRTFERRRDPTAYALQLTPEGAVLRLAPPPPPSVLQGRFDCANGCRTAAGKSSQGNHLCVGRLCRACCLRDNEAAHLNQIPRMYCHAHKTKGFEGPSVPQERWRTQLHTPHVQQPAALAQSQPMHAVPLVSTATSHVLPPKHGRNELARPIGPLWEAEFSKKHSEFAVTKATKSKREELVIRDKKTCLFVIFYENTNGPVDDPIEIEEYISTWPQFQLANVPLIVEAFQLTDKSLVVRYEPKQSTWILGRIDTVMTVDASRSGARILIRLPRTVHTEWPVTKRLQDEIQMQSRKRRALTDLVSPVKKMARGGQVSTPEVQLQPFVLGVPSSRQPTTTADNSIAPMPTSLSADSMARTGTPSASSHIAPSRSQLQDVEASSASTNPGAVPTSPEARHQWPSDFYVCDIADGFKEMSRLMLAQSSSTAKGKGLTKAEAFLHVFGLPCVRSTWCRAKALWKAVPEEMRSQYISYSRQKKALWAAFAKEVKQSRRRQQNKSLPSESSDDNEDGLPVNKPEHADVAPALSRGPMTVDHGRSSPSLDDGHCVADTVEERDGVDLQVVKPMDDERAPEVRWPSPLSGAVDGDPSGATADVPELDFTNVDPMPALDGIPELDPAVMKCEFCDEIIPAGFVQSDTLARMREDLEARSWLDPVSWNPRHRRTETWMVHQDYCERHDFEWVLLPQARQAGWPIIVDFASIRRRMLSMLPELRAIVKNPRTSEFFTRLQALWAPGGGMAMQSLAAQLALFELEAESIGYYGHRGYQIILFMLLHLFDESTFNHEQAKPVAYRSMLECVLIPEVAVRFIQQDLSISRMQAVQTLKDSSRYGMVAHPAEPNDPELDAVIEKSTELVKKNISLYNQYLASPTSHRDLDFQSWAKVHANPGQAHVKEEPIDVVLPPAVKQEPDTEAVLGATIRTDDLAFREICENGNVVLELLD</sequence>
<dbReference type="PANTHER" id="PTHR41391">
    <property type="entry name" value="RESTRICTION OF TELOMERE CAPPING PROTEIN 4"/>
    <property type="match status" value="1"/>
</dbReference>
<keyword evidence="7" id="KW-0539">Nucleus</keyword>
<feature type="region of interest" description="Disordered" evidence="8">
    <location>
        <begin position="546"/>
        <end position="612"/>
    </location>
</feature>
<evidence type="ECO:0000256" key="4">
    <source>
        <dbReference type="ARBA" id="ARBA00009461"/>
    </source>
</evidence>
<feature type="compositionally biased region" description="Polar residues" evidence="8">
    <location>
        <begin position="565"/>
        <end position="603"/>
    </location>
</feature>
<comment type="subcellular location">
    <subcellularLocation>
        <location evidence="3">Cytoplasm</location>
    </subcellularLocation>
    <subcellularLocation>
        <location evidence="2">Nucleus</location>
    </subcellularLocation>
</comment>
<dbReference type="Pfam" id="PF14474">
    <property type="entry name" value="RTC4"/>
    <property type="match status" value="1"/>
</dbReference>
<evidence type="ECO:0000256" key="8">
    <source>
        <dbReference type="SAM" id="MobiDB-lite"/>
    </source>
</evidence>